<keyword evidence="2" id="KW-1185">Reference proteome</keyword>
<dbReference type="OMA" id="TWHEREE"/>
<dbReference type="STRING" id="5078.A0A135LGS5"/>
<reference evidence="1 2" key="1">
    <citation type="journal article" date="2016" name="BMC Genomics">
        <title>Genome sequencing and secondary metabolism of the postharvest pathogen Penicillium griseofulvum.</title>
        <authorList>
            <person name="Banani H."/>
            <person name="Marcet-Houben M."/>
            <person name="Ballester A.R."/>
            <person name="Abbruscato P."/>
            <person name="Gonzalez-Candelas L."/>
            <person name="Gabaldon T."/>
            <person name="Spadaro D."/>
        </authorList>
    </citation>
    <scope>NUCLEOTIDE SEQUENCE [LARGE SCALE GENOMIC DNA]</scope>
    <source>
        <strain evidence="1 2">PG3</strain>
    </source>
</reference>
<proteinExistence type="predicted"/>
<dbReference type="GeneID" id="63705070"/>
<dbReference type="OrthoDB" id="3000060at2759"/>
<dbReference type="AlphaFoldDB" id="A0A135LGS5"/>
<dbReference type="EMBL" id="LHQR01000065">
    <property type="protein sequence ID" value="KXG48187.1"/>
    <property type="molecule type" value="Genomic_DNA"/>
</dbReference>
<comment type="caution">
    <text evidence="1">The sequence shown here is derived from an EMBL/GenBank/DDBJ whole genome shotgun (WGS) entry which is preliminary data.</text>
</comment>
<accession>A0A135LGS5</accession>
<dbReference type="Proteomes" id="UP000070168">
    <property type="component" value="Unassembled WGS sequence"/>
</dbReference>
<evidence type="ECO:0000313" key="1">
    <source>
        <dbReference type="EMBL" id="KXG48187.1"/>
    </source>
</evidence>
<dbReference type="RefSeq" id="XP_040646723.1">
    <property type="nucleotide sequence ID" value="XM_040789770.1"/>
</dbReference>
<protein>
    <submittedName>
        <fullName evidence="1">Uncharacterized protein</fullName>
    </submittedName>
</protein>
<name>A0A135LGS5_PENPA</name>
<sequence>MASASSYMSLQGGYARRQDKSPSMFISSTVPIVHENTIILAVTQPTLSTAGPQEDGWLISDFYAFNYLLKGLGMKQTWLTAVEPSKLVQKYGSYLHGNPYESRICLSQELIDNNEFSPVTVVNPAIMIDQFLIEAKEASEVAKRHSAPLLLLVFCHTLPGFDFLLGNETKHKGLTATGLKGVLEPGVHVSLVATACHSGGWVTIPDFNHTTMAAAYVTCENVGKANARADLESIARTCGSAFASTIVESLSSAASPLLCASERSEPSSSLKTMPSIQPEGLDQCQALAYNALCDSISRTCEQRVTRLWNAQGFSSNVQDDHWDSSWTGRTGVPLSYFERRWEALTPYTYTGPALIRDLGNTQPNSSGFLGAGPTSSGSASEIVEQMTDNITHGRIKAMGRHFRQTCPGDWDRGRMVGFGGTLRAYIERDEYKERAPMFAATIRFRWEMALLTDYVVSYFNLPKPDNQICIMWNGFAWMVRMDKADPTWHEREEKITRALGECFHLVPRDDQGPLFFRPNWYLTASLVEANKPHEETMAIISAIIQFMETLNYFHKQRACEDECVRRCARDWFKSIGRRALQSLSP</sequence>
<gene>
    <name evidence="1" type="ORF">PGRI_020570</name>
</gene>
<evidence type="ECO:0000313" key="2">
    <source>
        <dbReference type="Proteomes" id="UP000070168"/>
    </source>
</evidence>
<organism evidence="1 2">
    <name type="scientific">Penicillium patulum</name>
    <name type="common">Penicillium griseofulvum</name>
    <dbReference type="NCBI Taxonomy" id="5078"/>
    <lineage>
        <taxon>Eukaryota</taxon>
        <taxon>Fungi</taxon>
        <taxon>Dikarya</taxon>
        <taxon>Ascomycota</taxon>
        <taxon>Pezizomycotina</taxon>
        <taxon>Eurotiomycetes</taxon>
        <taxon>Eurotiomycetidae</taxon>
        <taxon>Eurotiales</taxon>
        <taxon>Aspergillaceae</taxon>
        <taxon>Penicillium</taxon>
    </lineage>
</organism>